<dbReference type="Pfam" id="PF07734">
    <property type="entry name" value="FBA_1"/>
    <property type="match status" value="1"/>
</dbReference>
<comment type="caution">
    <text evidence="2">The sequence shown here is derived from an EMBL/GenBank/DDBJ whole genome shotgun (WGS) entry which is preliminary data.</text>
</comment>
<evidence type="ECO:0000313" key="3">
    <source>
        <dbReference type="Proteomes" id="UP001324115"/>
    </source>
</evidence>
<dbReference type="SUPFAM" id="SSF81383">
    <property type="entry name" value="F-box domain"/>
    <property type="match status" value="1"/>
</dbReference>
<reference evidence="2 3" key="1">
    <citation type="journal article" date="2023" name="G3 (Bethesda)">
        <title>A haplotype-resolved chromosome-scale genome for Quercus rubra L. provides insights into the genetics of adaptive traits for red oak species.</title>
        <authorList>
            <person name="Kapoor B."/>
            <person name="Jenkins J."/>
            <person name="Schmutz J."/>
            <person name="Zhebentyayeva T."/>
            <person name="Kuelheim C."/>
            <person name="Coggeshall M."/>
            <person name="Heim C."/>
            <person name="Lasky J.R."/>
            <person name="Leites L."/>
            <person name="Islam-Faridi N."/>
            <person name="Romero-Severson J."/>
            <person name="DeLeo V.L."/>
            <person name="Lucas S.M."/>
            <person name="Lazic D."/>
            <person name="Gailing O."/>
            <person name="Carlson J."/>
            <person name="Staton M."/>
        </authorList>
    </citation>
    <scope>NUCLEOTIDE SEQUENCE [LARGE SCALE GENOMIC DNA]</scope>
    <source>
        <strain evidence="2">Pseudo-F2</strain>
    </source>
</reference>
<dbReference type="InterPro" id="IPR036047">
    <property type="entry name" value="F-box-like_dom_sf"/>
</dbReference>
<accession>A0AAN7F602</accession>
<name>A0AAN7F602_QUERU</name>
<dbReference type="InterPro" id="IPR001810">
    <property type="entry name" value="F-box_dom"/>
</dbReference>
<dbReference type="Pfam" id="PF00646">
    <property type="entry name" value="F-box"/>
    <property type="match status" value="1"/>
</dbReference>
<sequence length="296" mass="34280">MLEEILLRLSVKSLLRLSRVCKVWHALIASPKFNKKLLSQNRMNMVVSTNHCVPQILDYEALLYPPQNNNNHDVVYDEGSEFGAIPLWGAYNKDFSTKLSSCNGLFSFGFRYDYSTDDCKILRPYTFYQRWSDFNSTTDLIEMFSLKTFTWRTIQDKNNNCTYKSRLNPYNNTYLNGAIYWTVKSHNRPSIIYFDLAEEIFHELPWPEAAAERTAAYHLSELGIFGEHLCLSLPNHSNLCVELWVMKESCWTISLTISYFKNIFCPGPILLSNRNNIDEFLILTGVGDYGDCGGMR</sequence>
<gene>
    <name evidence="2" type="ORF">RGQ29_023685</name>
</gene>
<evidence type="ECO:0000313" key="2">
    <source>
        <dbReference type="EMBL" id="KAK4586623.1"/>
    </source>
</evidence>
<dbReference type="AlphaFoldDB" id="A0AAN7F602"/>
<dbReference type="InterPro" id="IPR017451">
    <property type="entry name" value="F-box-assoc_interact_dom"/>
</dbReference>
<dbReference type="NCBIfam" id="TIGR01640">
    <property type="entry name" value="F_box_assoc_1"/>
    <property type="match status" value="1"/>
</dbReference>
<dbReference type="Gene3D" id="1.20.1280.50">
    <property type="match status" value="1"/>
</dbReference>
<dbReference type="PROSITE" id="PS50181">
    <property type="entry name" value="FBOX"/>
    <property type="match status" value="1"/>
</dbReference>
<feature type="domain" description="F-box" evidence="1">
    <location>
        <begin position="1"/>
        <end position="37"/>
    </location>
</feature>
<protein>
    <recommendedName>
        <fullName evidence="1">F-box domain-containing protein</fullName>
    </recommendedName>
</protein>
<keyword evidence="3" id="KW-1185">Reference proteome</keyword>
<dbReference type="Proteomes" id="UP001324115">
    <property type="component" value="Unassembled WGS sequence"/>
</dbReference>
<dbReference type="PANTHER" id="PTHR31672">
    <property type="entry name" value="BNACNNG10540D PROTEIN"/>
    <property type="match status" value="1"/>
</dbReference>
<dbReference type="PANTHER" id="PTHR31672:SF13">
    <property type="entry name" value="F-BOX PROTEIN CPR30-LIKE"/>
    <property type="match status" value="1"/>
</dbReference>
<proteinExistence type="predicted"/>
<evidence type="ECO:0000259" key="1">
    <source>
        <dbReference type="PROSITE" id="PS50181"/>
    </source>
</evidence>
<dbReference type="EMBL" id="JAXUIC010000006">
    <property type="protein sequence ID" value="KAK4586623.1"/>
    <property type="molecule type" value="Genomic_DNA"/>
</dbReference>
<dbReference type="InterPro" id="IPR050796">
    <property type="entry name" value="SCF_F-box_component"/>
</dbReference>
<organism evidence="2 3">
    <name type="scientific">Quercus rubra</name>
    <name type="common">Northern red oak</name>
    <name type="synonym">Quercus borealis</name>
    <dbReference type="NCBI Taxonomy" id="3512"/>
    <lineage>
        <taxon>Eukaryota</taxon>
        <taxon>Viridiplantae</taxon>
        <taxon>Streptophyta</taxon>
        <taxon>Embryophyta</taxon>
        <taxon>Tracheophyta</taxon>
        <taxon>Spermatophyta</taxon>
        <taxon>Magnoliopsida</taxon>
        <taxon>eudicotyledons</taxon>
        <taxon>Gunneridae</taxon>
        <taxon>Pentapetalae</taxon>
        <taxon>rosids</taxon>
        <taxon>fabids</taxon>
        <taxon>Fagales</taxon>
        <taxon>Fagaceae</taxon>
        <taxon>Quercus</taxon>
    </lineage>
</organism>
<dbReference type="InterPro" id="IPR006527">
    <property type="entry name" value="F-box-assoc_dom_typ1"/>
</dbReference>